<dbReference type="STRING" id="29313.BHQ16_00420"/>
<feature type="region of interest" description="Disordered" evidence="1">
    <location>
        <begin position="34"/>
        <end position="97"/>
    </location>
</feature>
<evidence type="ECO:0008006" key="6">
    <source>
        <dbReference type="Google" id="ProtNLM"/>
    </source>
</evidence>
<accession>A0A375YVH8</accession>
<sequence>MTAPARQAEETRVVNDARAVAAQRVEAALRRLRNKLEDLPTEQLPPVPPGPAEGPSADDTAPLPVVTSAPSDNREAEIGPDAPAPQAPPNTAQPQSADERLHKLVEFMARQEPGLCWAAGDKENGMTVVTTDIAGGWIPPGIAVPADVRLLPPQHRIGTATDLLGPTTAVAAYAPGDPLGWSFGWATELDTAANSVWPRRLPPIDDLGWLLCAATQRRDGLPRIVHTLAKAGAERTAILAAEIDELHACLETTRLQLVSQYPTVDHDLLLDCLLLAATEGIATGDRITANYHFAWYQALNAPAVSKSAQRSENLN</sequence>
<dbReference type="InterPro" id="IPR040833">
    <property type="entry name" value="DUF5631"/>
</dbReference>
<organism evidence="4 5">
    <name type="scientific">Mycobacterium shimoidei</name>
    <dbReference type="NCBI Taxonomy" id="29313"/>
    <lineage>
        <taxon>Bacteria</taxon>
        <taxon>Bacillati</taxon>
        <taxon>Actinomycetota</taxon>
        <taxon>Actinomycetes</taxon>
        <taxon>Mycobacteriales</taxon>
        <taxon>Mycobacteriaceae</taxon>
        <taxon>Mycobacterium</taxon>
    </lineage>
</organism>
<dbReference type="RefSeq" id="WP_308207464.1">
    <property type="nucleotide sequence ID" value="NZ_JACKUN010000022.1"/>
</dbReference>
<dbReference type="Pfam" id="PF18646">
    <property type="entry name" value="DUF5632"/>
    <property type="match status" value="1"/>
</dbReference>
<dbReference type="AlphaFoldDB" id="A0A375YVH8"/>
<protein>
    <recommendedName>
        <fullName evidence="6">Transmembrane protein</fullName>
    </recommendedName>
</protein>
<dbReference type="EMBL" id="UEGW01000001">
    <property type="protein sequence ID" value="SRX92914.1"/>
    <property type="molecule type" value="Genomic_DNA"/>
</dbReference>
<keyword evidence="5" id="KW-1185">Reference proteome</keyword>
<gene>
    <name evidence="4" type="ORF">MSP7336_01143</name>
</gene>
<evidence type="ECO:0000256" key="1">
    <source>
        <dbReference type="SAM" id="MobiDB-lite"/>
    </source>
</evidence>
<evidence type="ECO:0000259" key="2">
    <source>
        <dbReference type="Pfam" id="PF18645"/>
    </source>
</evidence>
<dbReference type="Pfam" id="PF18645">
    <property type="entry name" value="DUF5631"/>
    <property type="match status" value="1"/>
</dbReference>
<reference evidence="4 5" key="1">
    <citation type="submission" date="2018-05" db="EMBL/GenBank/DDBJ databases">
        <authorList>
            <consortium name="IHU Genomes"/>
        </authorList>
    </citation>
    <scope>NUCLEOTIDE SEQUENCE [LARGE SCALE GENOMIC DNA]</scope>
    <source>
        <strain evidence="4 5">P7336</strain>
    </source>
</reference>
<dbReference type="Proteomes" id="UP000252015">
    <property type="component" value="Unassembled WGS sequence"/>
</dbReference>
<evidence type="ECO:0000259" key="3">
    <source>
        <dbReference type="Pfam" id="PF18646"/>
    </source>
</evidence>
<dbReference type="InterPro" id="IPR040604">
    <property type="entry name" value="DUF5632"/>
</dbReference>
<evidence type="ECO:0000313" key="5">
    <source>
        <dbReference type="Proteomes" id="UP000252015"/>
    </source>
</evidence>
<feature type="domain" description="DUF5632" evidence="3">
    <location>
        <begin position="96"/>
        <end position="175"/>
    </location>
</feature>
<feature type="compositionally biased region" description="Pro residues" evidence="1">
    <location>
        <begin position="43"/>
        <end position="52"/>
    </location>
</feature>
<name>A0A375YVH8_MYCSH</name>
<evidence type="ECO:0000313" key="4">
    <source>
        <dbReference type="EMBL" id="SRX92914.1"/>
    </source>
</evidence>
<feature type="domain" description="DUF5631" evidence="2">
    <location>
        <begin position="204"/>
        <end position="299"/>
    </location>
</feature>
<proteinExistence type="predicted"/>